<protein>
    <submittedName>
        <fullName evidence="1">Uncharacterized protein</fullName>
    </submittedName>
</protein>
<evidence type="ECO:0000313" key="2">
    <source>
        <dbReference type="Proteomes" id="UP001300502"/>
    </source>
</evidence>
<dbReference type="AlphaFoldDB" id="A0AAV9IJQ9"/>
<dbReference type="EMBL" id="JANCYU010000053">
    <property type="protein sequence ID" value="KAK4527541.1"/>
    <property type="molecule type" value="Genomic_DNA"/>
</dbReference>
<comment type="caution">
    <text evidence="1">The sequence shown here is derived from an EMBL/GenBank/DDBJ whole genome shotgun (WGS) entry which is preliminary data.</text>
</comment>
<sequence>MPDETFLSQPPQNEQIFIYPENFPYRELDKKLQDELHSASELDPVLHAWCIEDSDESSVEMDASLSSEEEEEDCGCRGLLEDTTHHSVTDALKHVAVVYQFQFENELREAKLDIYGRVACVNLLRTLVFAERLSAEDTLKRWRDYVQKLGKGEIQLDTHLLQSYFPDDPLLHFAANFVVQDEWDD</sequence>
<proteinExistence type="predicted"/>
<name>A0AAV9IJQ9_9RHOD</name>
<reference evidence="1 2" key="1">
    <citation type="submission" date="2022-07" db="EMBL/GenBank/DDBJ databases">
        <title>Genome-wide signatures of adaptation to extreme environments.</title>
        <authorList>
            <person name="Cho C.H."/>
            <person name="Yoon H.S."/>
        </authorList>
    </citation>
    <scope>NUCLEOTIDE SEQUENCE [LARGE SCALE GENOMIC DNA]</scope>
    <source>
        <strain evidence="1 2">108.79 E11</strain>
    </source>
</reference>
<organism evidence="1 2">
    <name type="scientific">Galdieria yellowstonensis</name>
    <dbReference type="NCBI Taxonomy" id="3028027"/>
    <lineage>
        <taxon>Eukaryota</taxon>
        <taxon>Rhodophyta</taxon>
        <taxon>Bangiophyceae</taxon>
        <taxon>Galdieriales</taxon>
        <taxon>Galdieriaceae</taxon>
        <taxon>Galdieria</taxon>
    </lineage>
</organism>
<accession>A0AAV9IJQ9</accession>
<dbReference type="InterPro" id="IPR036236">
    <property type="entry name" value="Znf_C2H2_sf"/>
</dbReference>
<dbReference type="Proteomes" id="UP001300502">
    <property type="component" value="Unassembled WGS sequence"/>
</dbReference>
<keyword evidence="2" id="KW-1185">Reference proteome</keyword>
<evidence type="ECO:0000313" key="1">
    <source>
        <dbReference type="EMBL" id="KAK4527541.1"/>
    </source>
</evidence>
<gene>
    <name evidence="1" type="ORF">GAYE_SCF41G5464</name>
</gene>
<dbReference type="SUPFAM" id="SSF57667">
    <property type="entry name" value="beta-beta-alpha zinc fingers"/>
    <property type="match status" value="1"/>
</dbReference>